<dbReference type="OrthoDB" id="407390at2759"/>
<evidence type="ECO:0000256" key="2">
    <source>
        <dbReference type="ARBA" id="ARBA00022679"/>
    </source>
</evidence>
<keyword evidence="5 7" id="KW-0067">ATP-binding</keyword>
<comment type="similarity">
    <text evidence="1 7">Belongs to the PDK/BCKDK protein kinase family.</text>
</comment>
<reference evidence="11" key="1">
    <citation type="submission" date="2016-02" db="EMBL/GenBank/DDBJ databases">
        <title>Comparative genomics of biotechnologically important yeasts.</title>
        <authorList>
            <consortium name="DOE Joint Genome Institute"/>
            <person name="Riley R."/>
            <person name="Haridas S."/>
            <person name="Wolfe K.H."/>
            <person name="Lopes M.R."/>
            <person name="Hittinger C.T."/>
            <person name="Goker M."/>
            <person name="Salamov A."/>
            <person name="Wisecaver J."/>
            <person name="Long T.M."/>
            <person name="Aerts A.L."/>
            <person name="Barry K."/>
            <person name="Choi C."/>
            <person name="Clum A."/>
            <person name="Coughlan A.Y."/>
            <person name="Deshpande S."/>
            <person name="Douglass A.P."/>
            <person name="Hanson S.J."/>
            <person name="Klenk H.-P."/>
            <person name="Labutti K."/>
            <person name="Lapidus A."/>
            <person name="Lindquist E."/>
            <person name="Lipzen A."/>
            <person name="Meier-Kolthoff J.P."/>
            <person name="Ohm R.A."/>
            <person name="Otillar R.P."/>
            <person name="Pangilinan J."/>
            <person name="Peng Y."/>
            <person name="Rokas A."/>
            <person name="Rosa C.A."/>
            <person name="Scheuner C."/>
            <person name="Sibirny A.A."/>
            <person name="Slot J.C."/>
            <person name="Stielow J.B."/>
            <person name="Sun H."/>
            <person name="Kurtzman C.P."/>
            <person name="Blackwell M."/>
            <person name="Jeffries T.W."/>
            <person name="Grigoriev I.V."/>
        </authorList>
    </citation>
    <scope>NUCLEOTIDE SEQUENCE [LARGE SCALE GENOMIC DNA]</scope>
    <source>
        <strain evidence="11">NRRL Y-17796</strain>
    </source>
</reference>
<evidence type="ECO:0000256" key="4">
    <source>
        <dbReference type="ARBA" id="ARBA00022777"/>
    </source>
</evidence>
<evidence type="ECO:0000256" key="5">
    <source>
        <dbReference type="ARBA" id="ARBA00022840"/>
    </source>
</evidence>
<feature type="non-terminal residue" evidence="10">
    <location>
        <position position="409"/>
    </location>
</feature>
<accession>A0A1E4TC23</accession>
<keyword evidence="2 7" id="KW-0808">Transferase</keyword>
<name>A0A1E4TC23_9ASCO</name>
<dbReference type="Gene3D" id="3.30.565.10">
    <property type="entry name" value="Histidine kinase-like ATPase, C-terminal domain"/>
    <property type="match status" value="1"/>
</dbReference>
<evidence type="ECO:0000313" key="10">
    <source>
        <dbReference type="EMBL" id="ODV89312.1"/>
    </source>
</evidence>
<dbReference type="Gene3D" id="1.20.140.20">
    <property type="entry name" value="Alpha-ketoacid/pyruvate dehydrogenase kinase, N-terminal domain"/>
    <property type="match status" value="1"/>
</dbReference>
<proteinExistence type="inferred from homology"/>
<dbReference type="InterPro" id="IPR003594">
    <property type="entry name" value="HATPase_dom"/>
</dbReference>
<dbReference type="InterPro" id="IPR036784">
    <property type="entry name" value="AK/P_DHK_N_sf"/>
</dbReference>
<feature type="non-terminal residue" evidence="10">
    <location>
        <position position="1"/>
    </location>
</feature>
<dbReference type="EC" id="2.7.11.-" evidence="7"/>
<comment type="subcellular location">
    <subcellularLocation>
        <location evidence="7">Mitochondrion matrix</location>
    </subcellularLocation>
</comment>
<dbReference type="SUPFAM" id="SSF55874">
    <property type="entry name" value="ATPase domain of HSP90 chaperone/DNA topoisomerase II/histidine kinase"/>
    <property type="match status" value="2"/>
</dbReference>
<evidence type="ECO:0000256" key="3">
    <source>
        <dbReference type="ARBA" id="ARBA00022741"/>
    </source>
</evidence>
<evidence type="ECO:0000256" key="1">
    <source>
        <dbReference type="ARBA" id="ARBA00006155"/>
    </source>
</evidence>
<dbReference type="PANTHER" id="PTHR11947">
    <property type="entry name" value="PYRUVATE DEHYDROGENASE KINASE"/>
    <property type="match status" value="1"/>
</dbReference>
<dbReference type="InterPro" id="IPR018955">
    <property type="entry name" value="BCDHK/PDK_N"/>
</dbReference>
<keyword evidence="4 7" id="KW-0418">Kinase</keyword>
<dbReference type="Proteomes" id="UP000095023">
    <property type="component" value="Unassembled WGS sequence"/>
</dbReference>
<evidence type="ECO:0000256" key="7">
    <source>
        <dbReference type="RuleBase" id="RU366032"/>
    </source>
</evidence>
<protein>
    <recommendedName>
        <fullName evidence="7">Protein-serine/threonine kinase</fullName>
        <ecNumber evidence="7">2.7.11.-</ecNumber>
    </recommendedName>
</protein>
<keyword evidence="6 7" id="KW-0496">Mitochondrion</keyword>
<keyword evidence="3 7" id="KW-0547">Nucleotide-binding</keyword>
<dbReference type="PANTHER" id="PTHR11947:SF25">
    <property type="entry name" value="[PYRUVATE DEHYDROGENASE (ACETYL-TRANSFERRING)] KINASE 2, MITOCHONDRIAL"/>
    <property type="match status" value="1"/>
</dbReference>
<dbReference type="GO" id="GO:1901524">
    <property type="term" value="P:regulation of mitophagy"/>
    <property type="evidence" value="ECO:0007669"/>
    <property type="project" value="EnsemblFungi"/>
</dbReference>
<dbReference type="GO" id="GO:0005759">
    <property type="term" value="C:mitochondrial matrix"/>
    <property type="evidence" value="ECO:0007669"/>
    <property type="project" value="UniProtKB-SubCell"/>
</dbReference>
<evidence type="ECO:0000313" key="11">
    <source>
        <dbReference type="Proteomes" id="UP000095023"/>
    </source>
</evidence>
<dbReference type="InterPro" id="IPR036890">
    <property type="entry name" value="HATPase_C_sf"/>
</dbReference>
<dbReference type="InterPro" id="IPR039028">
    <property type="entry name" value="BCKD/PDK"/>
</dbReference>
<sequence>SSFINSRHFYQNTVIVSYANREQHPVSLRQLSFFGRRLTKDRIIASANFVQTELPTRLAHRIYNIQQLPFYIMCNPRLSFVYELYYKAFDKFRRFKKIQTLEDNEEFCHLVASLLDDHQRIIPNLIIGSIEACHENAASDASRIDDFINIMLRSRISRRVIAEQHLTLTANYASKTDGHHDLPDYLNKVIGNVKASEVIRRCADLTSDIIKQFYPDQQMPEIIIDGHLDTVFPYTVSHFRYIICELLRNAIQATLTQPTVNPIKVSVYNTSETVIIRVSDQGGGIPASSMSSIWSFVKDGNREDLVARLQSLRKIPRLSARAEEVILSSNDSPAYPSTISPEWTQSSLSQFTTRSPEIRLGIGLPMSRVYAEYWGGSLDLTSIEGYGTDVVLQISNIGNKSERLQLDAV</sequence>
<dbReference type="EMBL" id="KV453843">
    <property type="protein sequence ID" value="ODV89312.1"/>
    <property type="molecule type" value="Genomic_DNA"/>
</dbReference>
<dbReference type="SUPFAM" id="SSF69012">
    <property type="entry name" value="alpha-ketoacid dehydrogenase kinase, N-terminal domain"/>
    <property type="match status" value="1"/>
</dbReference>
<evidence type="ECO:0000256" key="6">
    <source>
        <dbReference type="ARBA" id="ARBA00023128"/>
    </source>
</evidence>
<organism evidence="10 11">
    <name type="scientific">Tortispora caseinolytica NRRL Y-17796</name>
    <dbReference type="NCBI Taxonomy" id="767744"/>
    <lineage>
        <taxon>Eukaryota</taxon>
        <taxon>Fungi</taxon>
        <taxon>Dikarya</taxon>
        <taxon>Ascomycota</taxon>
        <taxon>Saccharomycotina</taxon>
        <taxon>Trigonopsidomycetes</taxon>
        <taxon>Trigonopsidales</taxon>
        <taxon>Trigonopsidaceae</taxon>
        <taxon>Tortispora</taxon>
    </lineage>
</organism>
<dbReference type="GO" id="GO:0005524">
    <property type="term" value="F:ATP binding"/>
    <property type="evidence" value="ECO:0007669"/>
    <property type="project" value="UniProtKB-UniRule"/>
</dbReference>
<dbReference type="Pfam" id="PF02518">
    <property type="entry name" value="HATPase_c"/>
    <property type="match status" value="1"/>
</dbReference>
<dbReference type="AlphaFoldDB" id="A0A1E4TC23"/>
<dbReference type="GO" id="GO:0004740">
    <property type="term" value="F:pyruvate dehydrogenase (acetyl-transferring) kinase activity"/>
    <property type="evidence" value="ECO:0007669"/>
    <property type="project" value="EnsemblFungi"/>
</dbReference>
<gene>
    <name evidence="10" type="ORF">CANCADRAFT_11370</name>
</gene>
<feature type="domain" description="Branched-chain alpha-ketoacid dehydrogenase kinase/Pyruvate dehydrogenase kinase N-terminal" evidence="9">
    <location>
        <begin position="25"/>
        <end position="179"/>
    </location>
</feature>
<dbReference type="GO" id="GO:0010906">
    <property type="term" value="P:regulation of glucose metabolic process"/>
    <property type="evidence" value="ECO:0007669"/>
    <property type="project" value="TreeGrafter"/>
</dbReference>
<dbReference type="Pfam" id="PF10436">
    <property type="entry name" value="BCDHK_Adom3"/>
    <property type="match status" value="1"/>
</dbReference>
<evidence type="ECO:0000259" key="9">
    <source>
        <dbReference type="Pfam" id="PF10436"/>
    </source>
</evidence>
<evidence type="ECO:0000259" key="8">
    <source>
        <dbReference type="Pfam" id="PF02518"/>
    </source>
</evidence>
<keyword evidence="11" id="KW-1185">Reference proteome</keyword>
<feature type="domain" description="Histidine kinase/HSP90-like ATPase" evidence="8">
    <location>
        <begin position="238"/>
        <end position="394"/>
    </location>
</feature>